<gene>
    <name evidence="6" type="ORF">J5V16_19215</name>
</gene>
<evidence type="ECO:0000256" key="4">
    <source>
        <dbReference type="ARBA" id="ARBA00023002"/>
    </source>
</evidence>
<sequence length="368" mass="38921">MTQQGKTVAIIGGGYGGAALAKALDEHTDVVLIEPKDAFVHAAGSLRAVTQPDEFAARIFYPYEGFIKRGKQIREYAAGVDERGVTLASGTRVDADYIVVATGSGYPYPAKTRTDSTDEALAHFKATHAELAGAGRVLIAGAGPVGLELAGEIKAVWPEKQITIVDPSDELMPGYEAELRTELHAQLEKLGIEVRLGTSLDDEPAVEPGRAGAVSVTAEGERIEADIWFQAFGASTNSGYLENGIAPLNRRGQLPVTPKLNVEGHAHVYAIGDVTDVNEEKRAASAGRHAEVVAANIIAQINGEAPKQEYEPSPVRVAIVPLGPGLGVGQIPTENGPAVLPLESVIEWKGRDLMTGYFDAAFRLEPAA</sequence>
<reference evidence="6 7" key="1">
    <citation type="submission" date="2021-03" db="EMBL/GenBank/DDBJ databases">
        <title>Glycomyces sp. nov., a novel actinomycete isolated from soil.</title>
        <authorList>
            <person name="Yang X."/>
            <person name="Xu X."/>
        </authorList>
    </citation>
    <scope>NUCLEOTIDE SEQUENCE [LARGE SCALE GENOMIC DNA]</scope>
    <source>
        <strain evidence="6 7">NEAU-S30</strain>
    </source>
</reference>
<evidence type="ECO:0000256" key="2">
    <source>
        <dbReference type="ARBA" id="ARBA00022630"/>
    </source>
</evidence>
<feature type="domain" description="FAD/NAD(P)-binding" evidence="5">
    <location>
        <begin position="7"/>
        <end position="285"/>
    </location>
</feature>
<comment type="caution">
    <text evidence="6">The sequence shown here is derived from an EMBL/GenBank/DDBJ whole genome shotgun (WGS) entry which is preliminary data.</text>
</comment>
<proteinExistence type="inferred from homology"/>
<evidence type="ECO:0000313" key="6">
    <source>
        <dbReference type="EMBL" id="MBO3734964.1"/>
    </source>
</evidence>
<name>A0ABS3U866_9ACTN</name>
<keyword evidence="4" id="KW-0560">Oxidoreductase</keyword>
<evidence type="ECO:0000259" key="5">
    <source>
        <dbReference type="Pfam" id="PF07992"/>
    </source>
</evidence>
<protein>
    <submittedName>
        <fullName evidence="6">FAD-dependent oxidoreductase</fullName>
    </submittedName>
</protein>
<dbReference type="PRINTS" id="PR00368">
    <property type="entry name" value="FADPNR"/>
</dbReference>
<keyword evidence="3" id="KW-0274">FAD</keyword>
<dbReference type="Pfam" id="PF07992">
    <property type="entry name" value="Pyr_redox_2"/>
    <property type="match status" value="1"/>
</dbReference>
<dbReference type="InterPro" id="IPR023753">
    <property type="entry name" value="FAD/NAD-binding_dom"/>
</dbReference>
<evidence type="ECO:0000256" key="3">
    <source>
        <dbReference type="ARBA" id="ARBA00022827"/>
    </source>
</evidence>
<evidence type="ECO:0000313" key="7">
    <source>
        <dbReference type="Proteomes" id="UP000681341"/>
    </source>
</evidence>
<dbReference type="EMBL" id="JAGFNP010000012">
    <property type="protein sequence ID" value="MBO3734964.1"/>
    <property type="molecule type" value="Genomic_DNA"/>
</dbReference>
<dbReference type="Proteomes" id="UP000681341">
    <property type="component" value="Unassembled WGS sequence"/>
</dbReference>
<dbReference type="RefSeq" id="WP_208498586.1">
    <property type="nucleotide sequence ID" value="NZ_JAGFNP010000012.1"/>
</dbReference>
<evidence type="ECO:0000256" key="1">
    <source>
        <dbReference type="ARBA" id="ARBA00006442"/>
    </source>
</evidence>
<accession>A0ABS3U866</accession>
<dbReference type="PANTHER" id="PTHR43735:SF3">
    <property type="entry name" value="FERROPTOSIS SUPPRESSOR PROTEIN 1"/>
    <property type="match status" value="1"/>
</dbReference>
<organism evidence="6 7">
    <name type="scientific">Glycomyces niveus</name>
    <dbReference type="NCBI Taxonomy" id="2820287"/>
    <lineage>
        <taxon>Bacteria</taxon>
        <taxon>Bacillati</taxon>
        <taxon>Actinomycetota</taxon>
        <taxon>Actinomycetes</taxon>
        <taxon>Glycomycetales</taxon>
        <taxon>Glycomycetaceae</taxon>
        <taxon>Glycomyces</taxon>
    </lineage>
</organism>
<keyword evidence="7" id="KW-1185">Reference proteome</keyword>
<comment type="similarity">
    <text evidence="1">Belongs to the FAD-dependent oxidoreductase family.</text>
</comment>
<dbReference type="Gene3D" id="3.50.50.100">
    <property type="match status" value="1"/>
</dbReference>
<dbReference type="InterPro" id="IPR036188">
    <property type="entry name" value="FAD/NAD-bd_sf"/>
</dbReference>
<dbReference type="SUPFAM" id="SSF51905">
    <property type="entry name" value="FAD/NAD(P)-binding domain"/>
    <property type="match status" value="1"/>
</dbReference>
<keyword evidence="2" id="KW-0285">Flavoprotein</keyword>
<dbReference type="PANTHER" id="PTHR43735">
    <property type="entry name" value="APOPTOSIS-INDUCING FACTOR 1"/>
    <property type="match status" value="1"/>
</dbReference>